<dbReference type="EMBL" id="CACVAS010000168">
    <property type="protein sequence ID" value="CAA6827992.1"/>
    <property type="molecule type" value="Genomic_DNA"/>
</dbReference>
<dbReference type="GO" id="GO:0004803">
    <property type="term" value="F:transposase activity"/>
    <property type="evidence" value="ECO:0007669"/>
    <property type="project" value="InterPro"/>
</dbReference>
<dbReference type="InterPro" id="IPR002686">
    <property type="entry name" value="Transposase_17"/>
</dbReference>
<accession>A0A6S6UHJ2</accession>
<dbReference type="GO" id="GO:0043565">
    <property type="term" value="F:sequence-specific DNA binding"/>
    <property type="evidence" value="ECO:0007669"/>
    <property type="project" value="TreeGrafter"/>
</dbReference>
<dbReference type="AlphaFoldDB" id="A0A6S6UHJ2"/>
<dbReference type="PANTHER" id="PTHR36966">
    <property type="entry name" value="REP-ASSOCIATED TYROSINE TRANSPOSASE"/>
    <property type="match status" value="1"/>
</dbReference>
<dbReference type="GO" id="GO:0006313">
    <property type="term" value="P:DNA transposition"/>
    <property type="evidence" value="ECO:0007669"/>
    <property type="project" value="InterPro"/>
</dbReference>
<dbReference type="SUPFAM" id="SSF143422">
    <property type="entry name" value="Transposase IS200-like"/>
    <property type="match status" value="1"/>
</dbReference>
<dbReference type="SMART" id="SM01321">
    <property type="entry name" value="Y1_Tnp"/>
    <property type="match status" value="1"/>
</dbReference>
<reference evidence="2" key="1">
    <citation type="submission" date="2020-01" db="EMBL/GenBank/DDBJ databases">
        <authorList>
            <person name="Meier V. D."/>
            <person name="Meier V D."/>
        </authorList>
    </citation>
    <scope>NUCLEOTIDE SEQUENCE</scope>
    <source>
        <strain evidence="2">HLG_WM_MAG_01</strain>
    </source>
</reference>
<protein>
    <submittedName>
        <fullName evidence="2">Transposase and inactivated derivatives</fullName>
    </submittedName>
</protein>
<dbReference type="NCBIfam" id="NF047646">
    <property type="entry name" value="REP_Tyr_transpos"/>
    <property type="match status" value="1"/>
</dbReference>
<dbReference type="Gene3D" id="3.30.70.1290">
    <property type="entry name" value="Transposase IS200-like"/>
    <property type="match status" value="1"/>
</dbReference>
<organism evidence="2">
    <name type="scientific">uncultured Sulfurovum sp</name>
    <dbReference type="NCBI Taxonomy" id="269237"/>
    <lineage>
        <taxon>Bacteria</taxon>
        <taxon>Pseudomonadati</taxon>
        <taxon>Campylobacterota</taxon>
        <taxon>Epsilonproteobacteria</taxon>
        <taxon>Campylobacterales</taxon>
        <taxon>Sulfurovaceae</taxon>
        <taxon>Sulfurovum</taxon>
        <taxon>environmental samples</taxon>
    </lineage>
</organism>
<dbReference type="InterPro" id="IPR052715">
    <property type="entry name" value="RAYT_transposase"/>
</dbReference>
<dbReference type="PANTHER" id="PTHR36966:SF1">
    <property type="entry name" value="REP-ASSOCIATED TYROSINE TRANSPOSASE"/>
    <property type="match status" value="1"/>
</dbReference>
<evidence type="ECO:0000259" key="1">
    <source>
        <dbReference type="SMART" id="SM01321"/>
    </source>
</evidence>
<name>A0A6S6UHJ2_9BACT</name>
<dbReference type="InterPro" id="IPR036515">
    <property type="entry name" value="Transposase_17_sf"/>
</dbReference>
<feature type="domain" description="Transposase IS200-like" evidence="1">
    <location>
        <begin position="10"/>
        <end position="143"/>
    </location>
</feature>
<evidence type="ECO:0000313" key="2">
    <source>
        <dbReference type="EMBL" id="CAA6827992.1"/>
    </source>
</evidence>
<sequence>MGKSRYKVVEPTHPHFMTCTILHWLPLFTNKESVQIIIDSLKHLQKSDNLKLFSYVILENHLHLIAQSNDIGKSMQKFKSYTAYELLKLLQKNNAQTLLKQLSFHKKAHRTESTYQIWEEGFHPKLIHSDAMMKEKIEYIHHNPVKRGYIEKAVHWRYSSARDYMGIDGLLEVERFW</sequence>
<proteinExistence type="predicted"/>
<gene>
    <name evidence="2" type="ORF">HELGO_WM9636</name>
</gene>